<name>A0ABN9Q8V0_9DINO</name>
<evidence type="ECO:0000256" key="1">
    <source>
        <dbReference type="SAM" id="MobiDB-lite"/>
    </source>
</evidence>
<feature type="region of interest" description="Disordered" evidence="1">
    <location>
        <begin position="291"/>
        <end position="343"/>
    </location>
</feature>
<dbReference type="InterPro" id="IPR011333">
    <property type="entry name" value="SKP1/BTB/POZ_sf"/>
</dbReference>
<evidence type="ECO:0000313" key="3">
    <source>
        <dbReference type="EMBL" id="CAK0802235.1"/>
    </source>
</evidence>
<sequence>NRDDGVEVSEVHPRKGDTLLHLMCQSQSFGEDMAHVFKRVAAVAPAGLFLKVNGMGLTFLQLAASSLNFWVLTFMLRNFQDQARALVCNPSQAPLRGMARLLPQPSRPALGAQEHFPPHFRVAEMLQPDDTGVVPYADVAFDVGPEGGVGRFLAHRIVVVAQSPVLLESLEKLPLTALPREKIRAAVLRIDPRISQEVWRSALQFMYTGVVSITYADNVEKVVELLRACVLYQLPRPLLDAAQSRLYPLLPGFPPQVALQVFSITSGSGVSEDPDLRPAREASAHILIPPAGEGRLGDLRPRGGLPDPVARGAHHGARGVPPRDHSRRRGRVAAAAGPTGRRARHPVAEPLSEHAPAAAAVACGIAVRLRRGTAAAGRGETLRGPDVRGPRHIACQRVLRARRDGSLWRRAGRPVGQRPG</sequence>
<protein>
    <recommendedName>
        <fullName evidence="2">BTB domain-containing protein</fullName>
    </recommendedName>
</protein>
<feature type="non-terminal residue" evidence="3">
    <location>
        <position position="420"/>
    </location>
</feature>
<dbReference type="InterPro" id="IPR000210">
    <property type="entry name" value="BTB/POZ_dom"/>
</dbReference>
<evidence type="ECO:0000259" key="2">
    <source>
        <dbReference type="PROSITE" id="PS50097"/>
    </source>
</evidence>
<dbReference type="EMBL" id="CAUYUJ010002754">
    <property type="protein sequence ID" value="CAK0802235.1"/>
    <property type="molecule type" value="Genomic_DNA"/>
</dbReference>
<dbReference type="SUPFAM" id="SSF54695">
    <property type="entry name" value="POZ domain"/>
    <property type="match status" value="1"/>
</dbReference>
<dbReference type="SMART" id="SM00225">
    <property type="entry name" value="BTB"/>
    <property type="match status" value="1"/>
</dbReference>
<keyword evidence="4" id="KW-1185">Reference proteome</keyword>
<dbReference type="Pfam" id="PF00651">
    <property type="entry name" value="BTB"/>
    <property type="match status" value="1"/>
</dbReference>
<reference evidence="3" key="1">
    <citation type="submission" date="2023-10" db="EMBL/GenBank/DDBJ databases">
        <authorList>
            <person name="Chen Y."/>
            <person name="Shah S."/>
            <person name="Dougan E. K."/>
            <person name="Thang M."/>
            <person name="Chan C."/>
        </authorList>
    </citation>
    <scope>NUCLEOTIDE SEQUENCE [LARGE SCALE GENOMIC DNA]</scope>
</reference>
<evidence type="ECO:0000313" key="4">
    <source>
        <dbReference type="Proteomes" id="UP001189429"/>
    </source>
</evidence>
<dbReference type="PROSITE" id="PS50097">
    <property type="entry name" value="BTB"/>
    <property type="match status" value="1"/>
</dbReference>
<feature type="non-terminal residue" evidence="3">
    <location>
        <position position="1"/>
    </location>
</feature>
<comment type="caution">
    <text evidence="3">The sequence shown here is derived from an EMBL/GenBank/DDBJ whole genome shotgun (WGS) entry which is preliminary data.</text>
</comment>
<gene>
    <name evidence="3" type="ORF">PCOR1329_LOCUS9806</name>
</gene>
<dbReference type="Gene3D" id="3.30.710.10">
    <property type="entry name" value="Potassium Channel Kv1.1, Chain A"/>
    <property type="match status" value="1"/>
</dbReference>
<proteinExistence type="predicted"/>
<dbReference type="Proteomes" id="UP001189429">
    <property type="component" value="Unassembled WGS sequence"/>
</dbReference>
<organism evidence="3 4">
    <name type="scientific">Prorocentrum cordatum</name>
    <dbReference type="NCBI Taxonomy" id="2364126"/>
    <lineage>
        <taxon>Eukaryota</taxon>
        <taxon>Sar</taxon>
        <taxon>Alveolata</taxon>
        <taxon>Dinophyceae</taxon>
        <taxon>Prorocentrales</taxon>
        <taxon>Prorocentraceae</taxon>
        <taxon>Prorocentrum</taxon>
    </lineage>
</organism>
<accession>A0ABN9Q8V0</accession>
<feature type="domain" description="BTB" evidence="2">
    <location>
        <begin position="137"/>
        <end position="215"/>
    </location>
</feature>